<reference evidence="3" key="1">
    <citation type="submission" date="2015-07" db="EMBL/GenBank/DDBJ databases">
        <title>Discovery of a poly(ethylene terephthalate assimilation.</title>
        <authorList>
            <person name="Yoshida S."/>
            <person name="Hiraga K."/>
            <person name="Takehana T."/>
            <person name="Taniguchi I."/>
            <person name="Yamaji H."/>
            <person name="Maeda Y."/>
            <person name="Toyohara K."/>
            <person name="Miyamoto K."/>
            <person name="Kimura Y."/>
            <person name="Oda K."/>
        </authorList>
    </citation>
    <scope>NUCLEOTIDE SEQUENCE [LARGE SCALE GENOMIC DNA]</scope>
    <source>
        <strain evidence="3">NBRC 110686 / TISTR 2288 / 201-F6</strain>
    </source>
</reference>
<dbReference type="PANTHER" id="PTHR43143:SF1">
    <property type="entry name" value="SERINE_THREONINE-PROTEIN PHOSPHATASE CPPED1"/>
    <property type="match status" value="1"/>
</dbReference>
<protein>
    <recommendedName>
        <fullName evidence="1">Calcineurin-like phosphoesterase domain-containing protein</fullName>
    </recommendedName>
</protein>
<feature type="domain" description="Calcineurin-like phosphoesterase" evidence="1">
    <location>
        <begin position="14"/>
        <end position="225"/>
    </location>
</feature>
<keyword evidence="3" id="KW-1185">Reference proteome</keyword>
<name>A0A0K8NTD4_PISS1</name>
<organism evidence="2 3">
    <name type="scientific">Piscinibacter sakaiensis</name>
    <name type="common">Ideonella sakaiensis</name>
    <dbReference type="NCBI Taxonomy" id="1547922"/>
    <lineage>
        <taxon>Bacteria</taxon>
        <taxon>Pseudomonadati</taxon>
        <taxon>Pseudomonadota</taxon>
        <taxon>Betaproteobacteria</taxon>
        <taxon>Burkholderiales</taxon>
        <taxon>Sphaerotilaceae</taxon>
        <taxon>Piscinibacter</taxon>
    </lineage>
</organism>
<reference evidence="2 3" key="2">
    <citation type="journal article" date="2016" name="Science">
        <title>A bacterium that degrades and assimilates poly(ethylene terephthalate).</title>
        <authorList>
            <person name="Yoshida S."/>
            <person name="Hiraga K."/>
            <person name="Takehana T."/>
            <person name="Taniguchi I."/>
            <person name="Yamaji H."/>
            <person name="Maeda Y."/>
            <person name="Toyohara K."/>
            <person name="Miyamoto K."/>
            <person name="Kimura Y."/>
            <person name="Oda K."/>
        </authorList>
    </citation>
    <scope>NUCLEOTIDE SEQUENCE [LARGE SCALE GENOMIC DNA]</scope>
    <source>
        <strain evidence="3">NBRC 110686 / TISTR 2288 / 201-F6</strain>
    </source>
</reference>
<dbReference type="InterPro" id="IPR051918">
    <property type="entry name" value="STPP_CPPED1"/>
</dbReference>
<accession>A0A0K8NTD4</accession>
<dbReference type="EMBL" id="BBYR01000001">
    <property type="protein sequence ID" value="GAP33656.1"/>
    <property type="molecule type" value="Genomic_DNA"/>
</dbReference>
<dbReference type="RefSeq" id="WP_054017821.1">
    <property type="nucleotide sequence ID" value="NZ_BBYR01000001.1"/>
</dbReference>
<dbReference type="Gene3D" id="3.60.21.10">
    <property type="match status" value="1"/>
</dbReference>
<dbReference type="InterPro" id="IPR029052">
    <property type="entry name" value="Metallo-depent_PP-like"/>
</dbReference>
<dbReference type="PANTHER" id="PTHR43143">
    <property type="entry name" value="METALLOPHOSPHOESTERASE, CALCINEURIN SUPERFAMILY"/>
    <property type="match status" value="1"/>
</dbReference>
<evidence type="ECO:0000313" key="3">
    <source>
        <dbReference type="Proteomes" id="UP000037660"/>
    </source>
</evidence>
<evidence type="ECO:0000259" key="1">
    <source>
        <dbReference type="Pfam" id="PF00149"/>
    </source>
</evidence>
<dbReference type="STRING" id="1547922.ISF6_0102"/>
<dbReference type="AlphaFoldDB" id="A0A0K8NTD4"/>
<gene>
    <name evidence="2" type="ORF">ISF6_0102</name>
</gene>
<dbReference type="SUPFAM" id="SSF56300">
    <property type="entry name" value="Metallo-dependent phosphatases"/>
    <property type="match status" value="1"/>
</dbReference>
<sequence length="608" mass="67652">MPIQDKRPQGPRRLRFAVIADTHINQSEDQAHSFFPLNRLANARARHVAALLKELDVRFVLHLGDIVHPVPGKPSYAEAARLFRTICRDVDKPIHLVPGNHDIGDKPGPCAPVPTISSAFVETYRKTFGADFFSFDEGDCHFVIVNAPLMNSGLPEEEAQKAWLESDLASNASRRIFLAIHYPPYVWQADEPGSYDNIDEPARSWLLSLTARYGVEAMFCGHVHNFWYDQHGPTEIYLAPSTAFVRQDYSEFMRVGPPGEEGGRADVHKLGIFVVDVHERGHVAYWLRSDGAMRGEGDTAAVEVPPFEVHSKLSTLSGLGLDMRHPWAEVVELPPSGALEEFERKRARNDYPLCAVWDMGVRLMRVPAQDLLDPATRRRMEIAAGVGNRFIVSSMGIPSAALRQLLASHAVLVDSIEVVLQVDDMPAAWNALADLRLSTGRPVFLSKLRRHEDAAVDGLRYGHLIFHGWVAQDWPRLEGIVREPVAAQAIDGLTFRVGRGLDPRRVAADTVGRLRSHGLQLMLSVRIAGDDPAGTQFDDEANAAIVEAAASTCLEWKDVRCVIDTLVDVDRGYFRRSGLIDRAFNLRPAGARLRLLASRRREASDPPR</sequence>
<dbReference type="InterPro" id="IPR004843">
    <property type="entry name" value="Calcineurin-like_PHP"/>
</dbReference>
<proteinExistence type="predicted"/>
<dbReference type="GO" id="GO:0016787">
    <property type="term" value="F:hydrolase activity"/>
    <property type="evidence" value="ECO:0007669"/>
    <property type="project" value="InterPro"/>
</dbReference>
<dbReference type="Proteomes" id="UP000037660">
    <property type="component" value="Unassembled WGS sequence"/>
</dbReference>
<comment type="caution">
    <text evidence="2">The sequence shown here is derived from an EMBL/GenBank/DDBJ whole genome shotgun (WGS) entry which is preliminary data.</text>
</comment>
<dbReference type="Pfam" id="PF00149">
    <property type="entry name" value="Metallophos"/>
    <property type="match status" value="1"/>
</dbReference>
<evidence type="ECO:0000313" key="2">
    <source>
        <dbReference type="EMBL" id="GAP33656.1"/>
    </source>
</evidence>
<dbReference type="OrthoDB" id="9780884at2"/>